<evidence type="ECO:0000313" key="2">
    <source>
        <dbReference type="EMBL" id="SDW86000.1"/>
    </source>
</evidence>
<protein>
    <submittedName>
        <fullName evidence="1">Uncharacterized protein</fullName>
    </submittedName>
</protein>
<gene>
    <name evidence="1" type="ORF">GCM10008024_16680</name>
    <name evidence="2" type="ORF">SAMN05444006_107131</name>
</gene>
<dbReference type="EMBL" id="BNAB01000006">
    <property type="protein sequence ID" value="GHE01392.1"/>
    <property type="molecule type" value="Genomic_DNA"/>
</dbReference>
<evidence type="ECO:0000313" key="1">
    <source>
        <dbReference type="EMBL" id="GHE01392.1"/>
    </source>
</evidence>
<comment type="caution">
    <text evidence="1">The sequence shown here is derived from an EMBL/GenBank/DDBJ whole genome shotgun (WGS) entry which is preliminary data.</text>
</comment>
<name>A0AAN4UR40_9RHOB</name>
<reference evidence="1" key="1">
    <citation type="journal article" date="2014" name="Int. J. Syst. Evol. Microbiol.">
        <title>Complete genome sequence of Corynebacterium casei LMG S-19264T (=DSM 44701T), isolated from a smear-ripened cheese.</title>
        <authorList>
            <consortium name="US DOE Joint Genome Institute (JGI-PGF)"/>
            <person name="Walter F."/>
            <person name="Albersmeier A."/>
            <person name="Kalinowski J."/>
            <person name="Ruckert C."/>
        </authorList>
    </citation>
    <scope>NUCLEOTIDE SEQUENCE</scope>
    <source>
        <strain evidence="1">CGMCC 1.10859</strain>
    </source>
</reference>
<keyword evidence="3" id="KW-1185">Reference proteome</keyword>
<reference evidence="1" key="3">
    <citation type="submission" date="2023-06" db="EMBL/GenBank/DDBJ databases">
        <authorList>
            <person name="Sun Q."/>
            <person name="Zhou Y."/>
        </authorList>
    </citation>
    <scope>NUCLEOTIDE SEQUENCE</scope>
    <source>
        <strain evidence="1">CGMCC 1.10859</strain>
    </source>
</reference>
<organism evidence="1 4">
    <name type="scientific">Allgaiera indica</name>
    <dbReference type="NCBI Taxonomy" id="765699"/>
    <lineage>
        <taxon>Bacteria</taxon>
        <taxon>Pseudomonadati</taxon>
        <taxon>Pseudomonadota</taxon>
        <taxon>Alphaproteobacteria</taxon>
        <taxon>Rhodobacterales</taxon>
        <taxon>Paracoccaceae</taxon>
        <taxon>Allgaiera</taxon>
    </lineage>
</organism>
<evidence type="ECO:0000313" key="3">
    <source>
        <dbReference type="Proteomes" id="UP000199541"/>
    </source>
</evidence>
<dbReference type="EMBL" id="FNOB01000007">
    <property type="protein sequence ID" value="SDW86000.1"/>
    <property type="molecule type" value="Genomic_DNA"/>
</dbReference>
<evidence type="ECO:0000313" key="4">
    <source>
        <dbReference type="Proteomes" id="UP000634647"/>
    </source>
</evidence>
<dbReference type="AlphaFoldDB" id="A0AAN4UR40"/>
<proteinExistence type="predicted"/>
<dbReference type="RefSeq" id="WP_092164016.1">
    <property type="nucleotide sequence ID" value="NZ_BNAB01000006.1"/>
</dbReference>
<dbReference type="Proteomes" id="UP000634647">
    <property type="component" value="Unassembled WGS sequence"/>
</dbReference>
<accession>A0AAN4UR40</accession>
<sequence length="538" mass="57156">MRTRRPEGRAIGAIAAAAARVGARAALVGALCLTTALAPTAGLRAETAPGKPLSAIQWLSNSVTRPVAPKPVQPVPPGSALPAPVSTSVLRKGPALDAVGLLPVKTTGFPRDLWGKTPTDTLVRLIRGEDLNTLPALQKLFTEMMLAEVDAPDDSSGSGKLLLARVDRLLDLGALDQAQALLSQAGTDRPDIFRRWFDVALLLGDETRACTEMKAQPDVAPTFPARIFCLARNGDWNAAALTLQTAKALGFVKGEMAELLQRFLDPAAEEDADPLPPPQRPSPLVFRMMEAIGEPMSTNTLPVAFAQADLRENIGWKSQLDAAERLARTGAIPASRLWLLYRQHQPAASGGVWDRVARVHVLDDALRRGNLGAVEMALPEAWKSFREAELEVPFAQIYAEKLAKLRLGGRAGQVAFDVAMLSRDYEALSKKLPISTRREAFLASIARGQPDAALAPNSMGSAIAAAFASPAPVPQSLADLADNQQLGAAILEAMSRITDGAKGDVGGVTAGLALLLKVGLVDVARRSALQLMLLDRRG</sequence>
<reference evidence="2 3" key="2">
    <citation type="submission" date="2016-10" db="EMBL/GenBank/DDBJ databases">
        <authorList>
            <person name="Varghese N."/>
            <person name="Submissions S."/>
        </authorList>
    </citation>
    <scope>NUCLEOTIDE SEQUENCE [LARGE SCALE GENOMIC DNA]</scope>
    <source>
        <strain evidence="2 3">DSM 24802</strain>
    </source>
</reference>
<dbReference type="Proteomes" id="UP000199541">
    <property type="component" value="Unassembled WGS sequence"/>
</dbReference>